<gene>
    <name evidence="2" type="ORF">Q5H93_10795</name>
</gene>
<keyword evidence="1" id="KW-0732">Signal</keyword>
<feature type="chain" id="PRO_5047532278" evidence="1">
    <location>
        <begin position="23"/>
        <end position="377"/>
    </location>
</feature>
<dbReference type="SUPFAM" id="SSF50965">
    <property type="entry name" value="Galactose oxidase, central domain"/>
    <property type="match status" value="1"/>
</dbReference>
<name>A0ABT9BAC7_9BACT</name>
<dbReference type="Proteomes" id="UP001176429">
    <property type="component" value="Unassembled WGS sequence"/>
</dbReference>
<feature type="signal peptide" evidence="1">
    <location>
        <begin position="1"/>
        <end position="22"/>
    </location>
</feature>
<keyword evidence="3" id="KW-1185">Reference proteome</keyword>
<dbReference type="InterPro" id="IPR052918">
    <property type="entry name" value="Motility_Chemotaxis_Reg"/>
</dbReference>
<dbReference type="PANTHER" id="PTHR35580:SF1">
    <property type="entry name" value="PHYTASE-LIKE DOMAIN-CONTAINING PROTEIN"/>
    <property type="match status" value="1"/>
</dbReference>
<evidence type="ECO:0000256" key="1">
    <source>
        <dbReference type="SAM" id="SignalP"/>
    </source>
</evidence>
<sequence length="377" mass="38270">MSNIKFSSLFVLFFLLAQAAHCQPAWQWAAAGPVDTTGFPPFAWHASDAAGNLVVAGYFSGRMTLGSYTLQGAGQSNLFVARLSATGQWTQAIEVAGASHTDFYGLAVALDSNGDAIVGGSFASASITLGSFTLPNARAGQLDGFVARLSAAGQWVQAVRVGGSSNDEVVAVALEPNGTCVVAGNFGGAGIQLGSTSFTNRSPGGAGSDIFVAWLDRAGQWTQAVAAGGHDSDQVRALARRSTGELAIGGSFLGYDISFGNQTVRNVSAGHTDIFVARLTSTGQWTQATAAGGFFDEGLSTVSFDGNGQVVATGNFASSTCNFGSTTLLSSTGRTFVARLAAGQWTQAQSINGLGIGAAQAAGNGDVLVAGPLASLR</sequence>
<reference evidence="2" key="1">
    <citation type="submission" date="2023-07" db="EMBL/GenBank/DDBJ databases">
        <authorList>
            <person name="Kim M.K."/>
        </authorList>
    </citation>
    <scope>NUCLEOTIDE SEQUENCE</scope>
    <source>
        <strain evidence="2">ASUV-10-1</strain>
    </source>
</reference>
<dbReference type="RefSeq" id="WP_305006537.1">
    <property type="nucleotide sequence ID" value="NZ_JAUQSY010000006.1"/>
</dbReference>
<evidence type="ECO:0000313" key="2">
    <source>
        <dbReference type="EMBL" id="MDO7875220.1"/>
    </source>
</evidence>
<evidence type="ECO:0000313" key="3">
    <source>
        <dbReference type="Proteomes" id="UP001176429"/>
    </source>
</evidence>
<dbReference type="InterPro" id="IPR011043">
    <property type="entry name" value="Gal_Oxase/kelch_b-propeller"/>
</dbReference>
<accession>A0ABT9BAC7</accession>
<protein>
    <submittedName>
        <fullName evidence="2">Uncharacterized protein</fullName>
    </submittedName>
</protein>
<dbReference type="PANTHER" id="PTHR35580">
    <property type="entry name" value="CELL SURFACE GLYCOPROTEIN (S-LAYER PROTEIN)-LIKE PROTEIN"/>
    <property type="match status" value="1"/>
</dbReference>
<proteinExistence type="predicted"/>
<organism evidence="2 3">
    <name type="scientific">Hymenobacter aranciens</name>
    <dbReference type="NCBI Taxonomy" id="3063996"/>
    <lineage>
        <taxon>Bacteria</taxon>
        <taxon>Pseudomonadati</taxon>
        <taxon>Bacteroidota</taxon>
        <taxon>Cytophagia</taxon>
        <taxon>Cytophagales</taxon>
        <taxon>Hymenobacteraceae</taxon>
        <taxon>Hymenobacter</taxon>
    </lineage>
</organism>
<comment type="caution">
    <text evidence="2">The sequence shown here is derived from an EMBL/GenBank/DDBJ whole genome shotgun (WGS) entry which is preliminary data.</text>
</comment>
<dbReference type="EMBL" id="JAUQSY010000006">
    <property type="protein sequence ID" value="MDO7875220.1"/>
    <property type="molecule type" value="Genomic_DNA"/>
</dbReference>